<dbReference type="InterPro" id="IPR014825">
    <property type="entry name" value="DNA_alkylation"/>
</dbReference>
<keyword evidence="2" id="KW-1185">Reference proteome</keyword>
<dbReference type="SUPFAM" id="SSF48371">
    <property type="entry name" value="ARM repeat"/>
    <property type="match status" value="1"/>
</dbReference>
<sequence>MQLWETGTTDARILATMMMDSNKLSKQEIADMVQSITYSTLIDELVYNVIMNTSFADELGSQWLDSPEEFVGRTGWNIQEAEMKLAPLRKQGSMNRCLVEIGVRIPVYTRCIIIGEQIGRLDNKPVHKGCTSSYAPEWDCCGSS</sequence>
<dbReference type="Proteomes" id="UP000076967">
    <property type="component" value="Unassembled WGS sequence"/>
</dbReference>
<dbReference type="OrthoDB" id="1117222at2"/>
<accession>A0A162LYA6</accession>
<dbReference type="AlphaFoldDB" id="A0A162LYA6"/>
<dbReference type="EMBL" id="LVJH01000027">
    <property type="protein sequence ID" value="OAB41747.1"/>
    <property type="molecule type" value="Genomic_DNA"/>
</dbReference>
<gene>
    <name evidence="1" type="ORF">PGLA_15880</name>
</gene>
<dbReference type="STRING" id="494026.PGLA_15880"/>
<evidence type="ECO:0000313" key="1">
    <source>
        <dbReference type="EMBL" id="OAB41747.1"/>
    </source>
</evidence>
<protein>
    <submittedName>
        <fullName evidence="1">Uncharacterized protein</fullName>
    </submittedName>
</protein>
<organism evidence="1 2">
    <name type="scientific">Paenibacillus glacialis</name>
    <dbReference type="NCBI Taxonomy" id="494026"/>
    <lineage>
        <taxon>Bacteria</taxon>
        <taxon>Bacillati</taxon>
        <taxon>Bacillota</taxon>
        <taxon>Bacilli</taxon>
        <taxon>Bacillales</taxon>
        <taxon>Paenibacillaceae</taxon>
        <taxon>Paenibacillus</taxon>
    </lineage>
</organism>
<dbReference type="RefSeq" id="WP_084411162.1">
    <property type="nucleotide sequence ID" value="NZ_LVJH01000027.1"/>
</dbReference>
<dbReference type="PANTHER" id="PTHR41291:SF1">
    <property type="entry name" value="DNA ALKYLATION REPAIR PROTEIN"/>
    <property type="match status" value="1"/>
</dbReference>
<dbReference type="PANTHER" id="PTHR41291">
    <property type="entry name" value="DNA ALKYLATION REPAIR PROTEIN"/>
    <property type="match status" value="1"/>
</dbReference>
<dbReference type="Pfam" id="PF08713">
    <property type="entry name" value="DNA_alkylation"/>
    <property type="match status" value="1"/>
</dbReference>
<reference evidence="1 2" key="1">
    <citation type="submission" date="2016-03" db="EMBL/GenBank/DDBJ databases">
        <title>Draft genome sequence of Paenibacillus glacialis DSM 22343.</title>
        <authorList>
            <person name="Shin S.-K."/>
            <person name="Yi H."/>
        </authorList>
    </citation>
    <scope>NUCLEOTIDE SEQUENCE [LARGE SCALE GENOMIC DNA]</scope>
    <source>
        <strain evidence="1 2">DSM 22343</strain>
    </source>
</reference>
<comment type="caution">
    <text evidence="1">The sequence shown here is derived from an EMBL/GenBank/DDBJ whole genome shotgun (WGS) entry which is preliminary data.</text>
</comment>
<evidence type="ECO:0000313" key="2">
    <source>
        <dbReference type="Proteomes" id="UP000076967"/>
    </source>
</evidence>
<name>A0A162LYA6_9BACL</name>
<proteinExistence type="predicted"/>
<dbReference type="InterPro" id="IPR016024">
    <property type="entry name" value="ARM-type_fold"/>
</dbReference>